<evidence type="ECO:0000256" key="1">
    <source>
        <dbReference type="ARBA" id="ARBA00006765"/>
    </source>
</evidence>
<feature type="region of interest" description="Disordered" evidence="2">
    <location>
        <begin position="1"/>
        <end position="30"/>
    </location>
</feature>
<gene>
    <name evidence="4" type="ORF">SERLADRAFT_479704</name>
</gene>
<dbReference type="EMBL" id="GL945444">
    <property type="protein sequence ID" value="EGO19299.1"/>
    <property type="molecule type" value="Genomic_DNA"/>
</dbReference>
<dbReference type="KEGG" id="sla:SERLADRAFT_479704"/>
<comment type="similarity">
    <text evidence="1">Belongs to the caleosin family.</text>
</comment>
<sequence length="265" mass="29776">MPQPEGPATTATFAPVTKQRGYRHDTDSSVPKPYVARAALAPTIDHPDGSPNYSKKYSEYSVMQQHVTFWDKDKDGVIWPIDTFFGFRELGFNLLFSILAVIVVHFGLSLPTHLAVSYLPDPFFRIYVKPIHKDKHGSDSGAFDTEGRFIPSRFEDAFSKYAAPSKDSPTFPSDSLSLREVFKLMRGQRCAMDPFGWTASTLEWGTSWLLLQKNGRIDKEDMRKVFDGSIFFEISDARKKGGWNKGWGIGGDGFLGSEKVLPFSL</sequence>
<dbReference type="Pfam" id="PF05042">
    <property type="entry name" value="Caleosin"/>
    <property type="match status" value="1"/>
</dbReference>
<dbReference type="OrthoDB" id="640742at2759"/>
<evidence type="ECO:0000313" key="4">
    <source>
        <dbReference type="EMBL" id="EGO19299.1"/>
    </source>
</evidence>
<dbReference type="InterPro" id="IPR007736">
    <property type="entry name" value="Caleosin-related"/>
</dbReference>
<dbReference type="HOGENOM" id="CLU_062049_0_0_1"/>
<dbReference type="PANTHER" id="PTHR31495:SF0">
    <property type="entry name" value="BINDING PROTEIN CALEOSIN, PUTATIVE (AFU_ORTHOLOGUE AFUA_5G13750)-RELATED"/>
    <property type="match status" value="1"/>
</dbReference>
<feature type="transmembrane region" description="Helical" evidence="3">
    <location>
        <begin position="94"/>
        <end position="119"/>
    </location>
</feature>
<organism>
    <name type="scientific">Serpula lacrymans var. lacrymans (strain S7.9)</name>
    <name type="common">Dry rot fungus</name>
    <dbReference type="NCBI Taxonomy" id="578457"/>
    <lineage>
        <taxon>Eukaryota</taxon>
        <taxon>Fungi</taxon>
        <taxon>Dikarya</taxon>
        <taxon>Basidiomycota</taxon>
        <taxon>Agaricomycotina</taxon>
        <taxon>Agaricomycetes</taxon>
        <taxon>Agaricomycetidae</taxon>
        <taxon>Boletales</taxon>
        <taxon>Coniophorineae</taxon>
        <taxon>Serpulaceae</taxon>
        <taxon>Serpula</taxon>
    </lineage>
</organism>
<accession>F8PC99</accession>
<keyword evidence="3" id="KW-0812">Transmembrane</keyword>
<evidence type="ECO:0000256" key="3">
    <source>
        <dbReference type="SAM" id="Phobius"/>
    </source>
</evidence>
<name>F8PC99_SERL9</name>
<dbReference type="Proteomes" id="UP000008064">
    <property type="component" value="Unassembled WGS sequence"/>
</dbReference>
<dbReference type="GO" id="GO:0005509">
    <property type="term" value="F:calcium ion binding"/>
    <property type="evidence" value="ECO:0007669"/>
    <property type="project" value="TreeGrafter"/>
</dbReference>
<protein>
    <recommendedName>
        <fullName evidence="5">Caleosin-domain-containing protein</fullName>
    </recommendedName>
</protein>
<keyword evidence="3" id="KW-1133">Transmembrane helix</keyword>
<evidence type="ECO:0008006" key="5">
    <source>
        <dbReference type="Google" id="ProtNLM"/>
    </source>
</evidence>
<evidence type="ECO:0000256" key="2">
    <source>
        <dbReference type="SAM" id="MobiDB-lite"/>
    </source>
</evidence>
<dbReference type="GeneID" id="18821399"/>
<reference evidence="4" key="1">
    <citation type="submission" date="2011-04" db="EMBL/GenBank/DDBJ databases">
        <title>Evolution of plant cell wall degrading machinery underlies the functional diversity of forest fungi.</title>
        <authorList>
            <consortium name="US DOE Joint Genome Institute (JGI-PGF)"/>
            <person name="Eastwood D.C."/>
            <person name="Floudas D."/>
            <person name="Binder M."/>
            <person name="Majcherczyk A."/>
            <person name="Schneider P."/>
            <person name="Aerts A."/>
            <person name="Asiegbu F.O."/>
            <person name="Baker S.E."/>
            <person name="Barry K."/>
            <person name="Bendiksby M."/>
            <person name="Blumentritt M."/>
            <person name="Coutinho P.M."/>
            <person name="Cullen D."/>
            <person name="Cullen D."/>
            <person name="Gathman A."/>
            <person name="Goodell B."/>
            <person name="Henrissat B."/>
            <person name="Ihrmark K."/>
            <person name="Kauserud H."/>
            <person name="Kohler A."/>
            <person name="LaButti K."/>
            <person name="Lapidus A."/>
            <person name="Lavin J.L."/>
            <person name="Lee Y.-H."/>
            <person name="Lindquist E."/>
            <person name="Lilly W."/>
            <person name="Lucas S."/>
            <person name="Morin E."/>
            <person name="Murat C."/>
            <person name="Oguiza J.A."/>
            <person name="Park J."/>
            <person name="Pisabarro A.G."/>
            <person name="Riley R."/>
            <person name="Rosling A."/>
            <person name="Salamov A."/>
            <person name="Schmidt O."/>
            <person name="Schmutz J."/>
            <person name="Skrede I."/>
            <person name="Stenlid J."/>
            <person name="Wiebenga A."/>
            <person name="Xie X."/>
            <person name="Kues U."/>
            <person name="Hibbett D.S."/>
            <person name="Hoffmeister D."/>
            <person name="Hogberg N."/>
            <person name="Martin F."/>
            <person name="Grigoriev I.V."/>
            <person name="Watkinson S.C."/>
        </authorList>
    </citation>
    <scope>NUCLEOTIDE SEQUENCE</scope>
    <source>
        <strain evidence="4">S7.9</strain>
    </source>
</reference>
<dbReference type="AlphaFoldDB" id="F8PC99"/>
<dbReference type="RefSeq" id="XP_007324020.1">
    <property type="nucleotide sequence ID" value="XM_007323958.1"/>
</dbReference>
<dbReference type="PANTHER" id="PTHR31495">
    <property type="entry name" value="PEROXYGENASE 3-RELATED"/>
    <property type="match status" value="1"/>
</dbReference>
<dbReference type="GO" id="GO:0004497">
    <property type="term" value="F:monooxygenase activity"/>
    <property type="evidence" value="ECO:0007669"/>
    <property type="project" value="TreeGrafter"/>
</dbReference>
<proteinExistence type="inferred from homology"/>
<keyword evidence="3" id="KW-0472">Membrane</keyword>